<keyword evidence="3" id="KW-1185">Reference proteome</keyword>
<name>A0A7W8LRG6_9DEIO</name>
<dbReference type="InterPro" id="IPR001279">
    <property type="entry name" value="Metallo-B-lactamas"/>
</dbReference>
<dbReference type="RefSeq" id="WP_184031052.1">
    <property type="nucleotide sequence ID" value="NZ_JACHFN010000014.1"/>
</dbReference>
<feature type="domain" description="Metallo-beta-lactamase" evidence="1">
    <location>
        <begin position="18"/>
        <end position="208"/>
    </location>
</feature>
<dbReference type="GO" id="GO:0016787">
    <property type="term" value="F:hydrolase activity"/>
    <property type="evidence" value="ECO:0007669"/>
    <property type="project" value="UniProtKB-KW"/>
</dbReference>
<accession>A0A7W8LRG6</accession>
<dbReference type="AlphaFoldDB" id="A0A7W8LRG6"/>
<comment type="caution">
    <text evidence="2">The sequence shown here is derived from an EMBL/GenBank/DDBJ whole genome shotgun (WGS) entry which is preliminary data.</text>
</comment>
<dbReference type="Pfam" id="PF00753">
    <property type="entry name" value="Lactamase_B"/>
    <property type="match status" value="1"/>
</dbReference>
<dbReference type="SMART" id="SM00849">
    <property type="entry name" value="Lactamase_B"/>
    <property type="match status" value="1"/>
</dbReference>
<proteinExistence type="predicted"/>
<dbReference type="CDD" id="cd07743">
    <property type="entry name" value="metallo-hydrolase-like_MBL-fold"/>
    <property type="match status" value="1"/>
</dbReference>
<dbReference type="PANTHER" id="PTHR42951">
    <property type="entry name" value="METALLO-BETA-LACTAMASE DOMAIN-CONTAINING"/>
    <property type="match status" value="1"/>
</dbReference>
<gene>
    <name evidence="2" type="ORF">HNQ09_003098</name>
</gene>
<dbReference type="Proteomes" id="UP000525389">
    <property type="component" value="Unassembled WGS sequence"/>
</dbReference>
<dbReference type="SUPFAM" id="SSF56281">
    <property type="entry name" value="Metallo-hydrolase/oxidoreductase"/>
    <property type="match status" value="1"/>
</dbReference>
<evidence type="ECO:0000259" key="1">
    <source>
        <dbReference type="SMART" id="SM00849"/>
    </source>
</evidence>
<evidence type="ECO:0000313" key="3">
    <source>
        <dbReference type="Proteomes" id="UP000525389"/>
    </source>
</evidence>
<evidence type="ECO:0000313" key="2">
    <source>
        <dbReference type="EMBL" id="MBB5235640.1"/>
    </source>
</evidence>
<sequence>MAPQLLPLAPRVQYLPGAVNSLVLEDGQGGALLVDTGLDDSHARGLLRALAAAGLTPTAILNTHSHADHHGGNAFILGRFPGLEVFAPSLEAAIIRHPVLEPLSLWGAWPPPGLQSKFLLAPASPAQPVETGAVRLGGVEVELLDVPGHAAEMVAVRAGDVLYAADALFGPAALVKHPLTFCADSGHQKASAARLGTLSGVRVVLPGHGDPTPDLSGLVAANLAAYARTTQAVLEAVAEGAASVDDLLARVCLRLGVTMRDPGAVVLNRAVVSAHLTELLEAGAVEWAVEAGRLTFRPA</sequence>
<reference evidence="2 3" key="1">
    <citation type="submission" date="2020-08" db="EMBL/GenBank/DDBJ databases">
        <title>Genomic Encyclopedia of Type Strains, Phase IV (KMG-IV): sequencing the most valuable type-strain genomes for metagenomic binning, comparative biology and taxonomic classification.</title>
        <authorList>
            <person name="Goeker M."/>
        </authorList>
    </citation>
    <scope>NUCLEOTIDE SEQUENCE [LARGE SCALE GENOMIC DNA]</scope>
    <source>
        <strain evidence="2 3">DSM 101791</strain>
    </source>
</reference>
<dbReference type="InterPro" id="IPR036866">
    <property type="entry name" value="RibonucZ/Hydroxyglut_hydro"/>
</dbReference>
<dbReference type="Gene3D" id="3.60.15.10">
    <property type="entry name" value="Ribonuclease Z/Hydroxyacylglutathione hydrolase-like"/>
    <property type="match status" value="1"/>
</dbReference>
<organism evidence="2 3">
    <name type="scientific">Deinococcus budaensis</name>
    <dbReference type="NCBI Taxonomy" id="1665626"/>
    <lineage>
        <taxon>Bacteria</taxon>
        <taxon>Thermotogati</taxon>
        <taxon>Deinococcota</taxon>
        <taxon>Deinococci</taxon>
        <taxon>Deinococcales</taxon>
        <taxon>Deinococcaceae</taxon>
        <taxon>Deinococcus</taxon>
    </lineage>
</organism>
<dbReference type="EMBL" id="JACHFN010000014">
    <property type="protein sequence ID" value="MBB5235640.1"/>
    <property type="molecule type" value="Genomic_DNA"/>
</dbReference>
<keyword evidence="2" id="KW-0378">Hydrolase</keyword>
<protein>
    <submittedName>
        <fullName evidence="2">Glyoxylase-like metal-dependent hydrolase (Beta-lactamase superfamily II)</fullName>
    </submittedName>
</protein>
<dbReference type="PANTHER" id="PTHR42951:SF14">
    <property type="entry name" value="METALLO-BETA-LACTAMASE SUPERFAMILY PROTEIN"/>
    <property type="match status" value="1"/>
</dbReference>
<dbReference type="InterPro" id="IPR050855">
    <property type="entry name" value="NDM-1-like"/>
</dbReference>